<dbReference type="Gene3D" id="6.10.250.1400">
    <property type="match status" value="1"/>
</dbReference>
<feature type="region of interest" description="Disordered" evidence="1">
    <location>
        <begin position="99"/>
        <end position="165"/>
    </location>
</feature>
<dbReference type="EnsemblMetazoa" id="G19863.1">
    <property type="protein sequence ID" value="G19863.1:cds"/>
    <property type="gene ID" value="G19863"/>
</dbReference>
<feature type="compositionally biased region" description="Polar residues" evidence="1">
    <location>
        <begin position="296"/>
        <end position="309"/>
    </location>
</feature>
<dbReference type="OrthoDB" id="6150664at2759"/>
<accession>A0A8W8JKT5</accession>
<keyword evidence="3" id="KW-1185">Reference proteome</keyword>
<sequence>MNGDSFFRQLKQLCRVVEQGLQEVSDEVDNNRSKRGPAGAKKKIMDLKSDVEEMQNQGTQLLQKLEMDGKKFDKILRISKQYIEIHKQRVQKTEEYLAKYGYQKPDIKPKEEEKEEPVEDKESQCSGDQKTIDSGTTPKKERSPSRGPRTPKPEDFGLSSLTLSACKRPEKTQVFTYPDVGSHRSTKLDSVPDIFQHDGLQVTPGLLGGNYSSPCWKKDDKKFLVPKLQDSAFRKVDKENYDSSQSPIPRFKAMASGIGKEFQDITGIHRLPNTPELTTTKIFNPALGPFHDTPDQQRQPPKHSSNLTPDSPFFLKKYKTAEAHFTSTGTEVQNPPRMPQQPPIMQQQPPTMPVQPPVMSHQFPTMPQQPPMMQQQLPTMPQQPSTVLQHLESRSGAELLTEMPQMPKLKGKYSIFTDIHS</sequence>
<evidence type="ECO:0000256" key="1">
    <source>
        <dbReference type="SAM" id="MobiDB-lite"/>
    </source>
</evidence>
<evidence type="ECO:0000313" key="2">
    <source>
        <dbReference type="EnsemblMetazoa" id="G19863.1:cds"/>
    </source>
</evidence>
<protein>
    <recommendedName>
        <fullName evidence="4">Spindle and kinetochore-associated protein 3</fullName>
    </recommendedName>
</protein>
<dbReference type="AlphaFoldDB" id="A0A8W8JKT5"/>
<proteinExistence type="predicted"/>
<dbReference type="OMA" id="VENNYSH"/>
<dbReference type="Proteomes" id="UP000005408">
    <property type="component" value="Unassembled WGS sequence"/>
</dbReference>
<feature type="compositionally biased region" description="Polar residues" evidence="1">
    <location>
        <begin position="124"/>
        <end position="137"/>
    </location>
</feature>
<evidence type="ECO:0008006" key="4">
    <source>
        <dbReference type="Google" id="ProtNLM"/>
    </source>
</evidence>
<feature type="region of interest" description="Disordered" evidence="1">
    <location>
        <begin position="328"/>
        <end position="355"/>
    </location>
</feature>
<organism evidence="2 3">
    <name type="scientific">Magallana gigas</name>
    <name type="common">Pacific oyster</name>
    <name type="synonym">Crassostrea gigas</name>
    <dbReference type="NCBI Taxonomy" id="29159"/>
    <lineage>
        <taxon>Eukaryota</taxon>
        <taxon>Metazoa</taxon>
        <taxon>Spiralia</taxon>
        <taxon>Lophotrochozoa</taxon>
        <taxon>Mollusca</taxon>
        <taxon>Bivalvia</taxon>
        <taxon>Autobranchia</taxon>
        <taxon>Pteriomorphia</taxon>
        <taxon>Ostreida</taxon>
        <taxon>Ostreoidea</taxon>
        <taxon>Ostreidae</taxon>
        <taxon>Magallana</taxon>
    </lineage>
</organism>
<reference evidence="2" key="1">
    <citation type="submission" date="2022-08" db="UniProtKB">
        <authorList>
            <consortium name="EnsemblMetazoa"/>
        </authorList>
    </citation>
    <scope>IDENTIFICATION</scope>
    <source>
        <strain evidence="2">05x7-T-G4-1.051#20</strain>
    </source>
</reference>
<feature type="region of interest" description="Disordered" evidence="1">
    <location>
        <begin position="285"/>
        <end position="311"/>
    </location>
</feature>
<name>A0A8W8JKT5_MAGGI</name>
<evidence type="ECO:0000313" key="3">
    <source>
        <dbReference type="Proteomes" id="UP000005408"/>
    </source>
</evidence>